<dbReference type="InterPro" id="IPR001293">
    <property type="entry name" value="Znf_TRAF"/>
</dbReference>
<feature type="region of interest" description="Disordered" evidence="5">
    <location>
        <begin position="415"/>
        <end position="454"/>
    </location>
</feature>
<evidence type="ECO:0000256" key="1">
    <source>
        <dbReference type="ARBA" id="ARBA00022723"/>
    </source>
</evidence>
<reference evidence="7 8" key="1">
    <citation type="submission" date="2014-06" db="EMBL/GenBank/DDBJ databases">
        <authorList>
            <person name="Swart Estienne"/>
        </authorList>
    </citation>
    <scope>NUCLEOTIDE SEQUENCE [LARGE SCALE GENOMIC DNA]</scope>
    <source>
        <strain evidence="7 8">130c</strain>
    </source>
</reference>
<evidence type="ECO:0000256" key="5">
    <source>
        <dbReference type="SAM" id="MobiDB-lite"/>
    </source>
</evidence>
<proteinExistence type="predicted"/>
<feature type="compositionally biased region" description="Basic and acidic residues" evidence="5">
    <location>
        <begin position="497"/>
        <end position="507"/>
    </location>
</feature>
<name>A0A078AKM5_STYLE</name>
<gene>
    <name evidence="7" type="primary">Contig5126.g5492</name>
    <name evidence="7" type="ORF">STYLEM_11022</name>
</gene>
<dbReference type="InterPro" id="IPR013083">
    <property type="entry name" value="Znf_RING/FYVE/PHD"/>
</dbReference>
<feature type="region of interest" description="Disordered" evidence="5">
    <location>
        <begin position="659"/>
        <end position="711"/>
    </location>
</feature>
<evidence type="ECO:0000313" key="8">
    <source>
        <dbReference type="Proteomes" id="UP000039865"/>
    </source>
</evidence>
<evidence type="ECO:0000256" key="3">
    <source>
        <dbReference type="ARBA" id="ARBA00022833"/>
    </source>
</evidence>
<dbReference type="PANTHER" id="PTHR10131">
    <property type="entry name" value="TNF RECEPTOR ASSOCIATED FACTOR"/>
    <property type="match status" value="1"/>
</dbReference>
<feature type="compositionally biased region" description="Basic residues" evidence="5">
    <location>
        <begin position="425"/>
        <end position="445"/>
    </location>
</feature>
<feature type="domain" description="TRAF-type" evidence="6">
    <location>
        <begin position="165"/>
        <end position="208"/>
    </location>
</feature>
<protein>
    <submittedName>
        <fullName evidence="7">E3 ubiquitin-protein ligase nrdp1-like</fullName>
    </submittedName>
</protein>
<dbReference type="InParanoid" id="A0A078AKM5"/>
<keyword evidence="2 4" id="KW-0863">Zinc-finger</keyword>
<evidence type="ECO:0000256" key="2">
    <source>
        <dbReference type="ARBA" id="ARBA00022771"/>
    </source>
</evidence>
<accession>A0A078AKM5</accession>
<evidence type="ECO:0000259" key="6">
    <source>
        <dbReference type="PROSITE" id="PS50145"/>
    </source>
</evidence>
<organism evidence="7 8">
    <name type="scientific">Stylonychia lemnae</name>
    <name type="common">Ciliate</name>
    <dbReference type="NCBI Taxonomy" id="5949"/>
    <lineage>
        <taxon>Eukaryota</taxon>
        <taxon>Sar</taxon>
        <taxon>Alveolata</taxon>
        <taxon>Ciliophora</taxon>
        <taxon>Intramacronucleata</taxon>
        <taxon>Spirotrichea</taxon>
        <taxon>Stichotrichia</taxon>
        <taxon>Sporadotrichida</taxon>
        <taxon>Oxytrichidae</taxon>
        <taxon>Stylonychinae</taxon>
        <taxon>Stylonychia</taxon>
    </lineage>
</organism>
<dbReference type="Proteomes" id="UP000039865">
    <property type="component" value="Unassembled WGS sequence"/>
</dbReference>
<evidence type="ECO:0000256" key="4">
    <source>
        <dbReference type="PROSITE-ProRule" id="PRU00207"/>
    </source>
</evidence>
<dbReference type="GO" id="GO:0008270">
    <property type="term" value="F:zinc ion binding"/>
    <property type="evidence" value="ECO:0007669"/>
    <property type="project" value="UniProtKB-KW"/>
</dbReference>
<feature type="zinc finger region" description="TRAF-type" evidence="4">
    <location>
        <begin position="165"/>
        <end position="208"/>
    </location>
</feature>
<keyword evidence="3 4" id="KW-0862">Zinc</keyword>
<dbReference type="SUPFAM" id="SSF49599">
    <property type="entry name" value="TRAF domain-like"/>
    <property type="match status" value="1"/>
</dbReference>
<dbReference type="PANTHER" id="PTHR10131:SF155">
    <property type="entry name" value="CHROMOSOME UNDETERMINED SCAFFOLD_56, WHOLE GENOME SHOTGUN SEQUENCE"/>
    <property type="match status" value="1"/>
</dbReference>
<dbReference type="EMBL" id="CCKQ01010482">
    <property type="protein sequence ID" value="CDW81997.1"/>
    <property type="molecule type" value="Genomic_DNA"/>
</dbReference>
<dbReference type="PROSITE" id="PS50145">
    <property type="entry name" value="ZF_TRAF"/>
    <property type="match status" value="1"/>
</dbReference>
<dbReference type="AlphaFoldDB" id="A0A078AKM5"/>
<feature type="compositionally biased region" description="Low complexity" evidence="5">
    <location>
        <begin position="540"/>
        <end position="551"/>
    </location>
</feature>
<feature type="region of interest" description="Disordered" evidence="5">
    <location>
        <begin position="466"/>
        <end position="554"/>
    </location>
</feature>
<dbReference type="OrthoDB" id="1737200at2759"/>
<sequence length="761" mass="88685">MEYDFDNKENIENIDMSNKLQKSQSFIPHENSSLLENSTKAESINFTSPIIKKRKTFIDRHQILNLDQLHINPKKIECKKCKGVMMHPLQCHGCHQNYCQNCYEVKILEDGRQFLECPKGCLNQNLQEPKYLQKNLAKFKNFIVNCQNKEKGCQSQMNLQELEKHLHSECQYENVMCSNFGCLEEMPRNQFGEHDKACQYKTIKCEKCETMIVNGTEHDCVISLRKRCELIEAKLLGLKDKMEVEKEKHKSEKIQKIQRFELILPQLKSIYFRPDFHVQSNSAFILQQDIRMIPKDTQALILRYTLTDLNVRRLIRSFQISQQDDNNVIELGNYFTIGTQSIPQIGMSTEILMPWDMSKSQTLKASITLHFHQNPNIFIPNVYQYASIVLAGVQKKFESFLQKQIEQLNNDAKNTHEQKALKNQNSKKTKDKPRRSHSREGHRKSMMVTDPQKKMDLSNQLNLVDDHSHDQNTRDNSLLIPITQKRRPSESNPSDDTNTRDPNDIKKIQKIAKQIQQHESAQLSDSEENKTPSKQKQINTTLEQPQQQETPVHPTNLNQMIQEQKQEIMEKRKSILVIEPVNLLQIREEQQDGKTNVKKVSQKLLETRQLQQQKIIQQTPPIKNKLNLQTAEDKQKEQISKRVLEHEQLIHKAVFSQESIPIGTQPSPKKRIDNESKKLHKRAQSISSVGAKDRDSNSVSDSDEEMLQKRDSIIDHQYNEIVNEYKQISQNVSKITKDVSGKEEIDYLIVEDSQSELENNE</sequence>
<keyword evidence="1 4" id="KW-0479">Metal-binding</keyword>
<evidence type="ECO:0000313" key="7">
    <source>
        <dbReference type="EMBL" id="CDW81997.1"/>
    </source>
</evidence>
<keyword evidence="8" id="KW-1185">Reference proteome</keyword>
<dbReference type="Gene3D" id="3.30.40.10">
    <property type="entry name" value="Zinc/RING finger domain, C3HC4 (zinc finger)"/>
    <property type="match status" value="1"/>
</dbReference>